<evidence type="ECO:0000259" key="7">
    <source>
        <dbReference type="SMART" id="SM01005"/>
    </source>
</evidence>
<comment type="cofactor">
    <cofactor evidence="1 4 5">
        <name>pyridoxal 5'-phosphate</name>
        <dbReference type="ChEBI" id="CHEBI:597326"/>
    </cofactor>
</comment>
<protein>
    <recommendedName>
        <fullName evidence="4">Alanine racemase</fullName>
        <ecNumber evidence="4">5.1.1.1</ecNumber>
    </recommendedName>
</protein>
<dbReference type="GO" id="GO:0005829">
    <property type="term" value="C:cytosol"/>
    <property type="evidence" value="ECO:0007669"/>
    <property type="project" value="TreeGrafter"/>
</dbReference>
<evidence type="ECO:0000256" key="6">
    <source>
        <dbReference type="PIRSR" id="PIRSR600821-52"/>
    </source>
</evidence>
<comment type="catalytic activity">
    <reaction evidence="4">
        <text>L-alanine = D-alanine</text>
        <dbReference type="Rhea" id="RHEA:20249"/>
        <dbReference type="ChEBI" id="CHEBI:57416"/>
        <dbReference type="ChEBI" id="CHEBI:57972"/>
        <dbReference type="EC" id="5.1.1.1"/>
    </reaction>
</comment>
<dbReference type="EC" id="5.1.1.1" evidence="4"/>
<reference evidence="8 9" key="1">
    <citation type="submission" date="2017-09" db="EMBL/GenBank/DDBJ databases">
        <title>Bacterial strain isolated from the female urinary microbiota.</title>
        <authorList>
            <person name="Thomas-White K."/>
            <person name="Kumar N."/>
            <person name="Forster S."/>
            <person name="Putonti C."/>
            <person name="Lawley T."/>
            <person name="Wolfe A.J."/>
        </authorList>
    </citation>
    <scope>NUCLEOTIDE SEQUENCE [LARGE SCALE GENOMIC DNA]</scope>
    <source>
        <strain evidence="8 9">UMB1686</strain>
    </source>
</reference>
<dbReference type="PANTHER" id="PTHR30511">
    <property type="entry name" value="ALANINE RACEMASE"/>
    <property type="match status" value="1"/>
</dbReference>
<dbReference type="PRINTS" id="PR00992">
    <property type="entry name" value="ALARACEMASE"/>
</dbReference>
<feature type="domain" description="Alanine racemase C-terminal" evidence="7">
    <location>
        <begin position="289"/>
        <end position="439"/>
    </location>
</feature>
<sequence>MSTDLSNAASNSASNTAMLEANYARALSTYPGQVIVDLKALKDNMRTLVARVAQNLQPGQNAPEVMGVVKADGYGHGLIPSALASLAGGATWLGTAQPYEALRLRAAGIDSSRCHILTWLTSAPTTRFADLISEDIDISVGSIDSLDAVAFAARKLGKPARVHVKVDTGFGRNGFTPAGFSDALKRLQQYSSEGAIEVIGQWSHLAVADSPDVPEFVDATDRQIQQFHEFTKRMKEAGLAPKIRHLANTAATLNRPEIHFELVRPGIGLYGYEPDPAMGNSQTYGLQPAMTLQAQLGTVKTVEEGHGISYGRTYLTPNNTSTAIVPLGYADGILRSASGFDMQGARHVNKPGGPVRVETKNGARIVNVSGRVCMDQFIVDLKGDASQLGVLEGNTVTLFGPGRGLEFAEPTADDWAEAAGTISYEIMTGIGARVPRLYRNAYEVLSSSDISKLDAKSLI</sequence>
<dbReference type="SUPFAM" id="SSF50621">
    <property type="entry name" value="Alanine racemase C-terminal domain-like"/>
    <property type="match status" value="1"/>
</dbReference>
<keyword evidence="3 4" id="KW-0413">Isomerase</keyword>
<dbReference type="Proteomes" id="UP000235771">
    <property type="component" value="Unassembled WGS sequence"/>
</dbReference>
<feature type="binding site" evidence="4 6">
    <location>
        <position position="374"/>
    </location>
    <ligand>
        <name>substrate</name>
    </ligand>
</feature>
<evidence type="ECO:0000256" key="4">
    <source>
        <dbReference type="HAMAP-Rule" id="MF_01201"/>
    </source>
</evidence>
<keyword evidence="9" id="KW-1185">Reference proteome</keyword>
<feature type="binding site" evidence="4 6">
    <location>
        <position position="172"/>
    </location>
    <ligand>
        <name>substrate</name>
    </ligand>
</feature>
<dbReference type="GO" id="GO:0008784">
    <property type="term" value="F:alanine racemase activity"/>
    <property type="evidence" value="ECO:0007669"/>
    <property type="project" value="UniProtKB-UniRule"/>
</dbReference>
<name>A0A2N6RXD9_9BIFI</name>
<dbReference type="SMART" id="SM01005">
    <property type="entry name" value="Ala_racemase_C"/>
    <property type="match status" value="1"/>
</dbReference>
<dbReference type="GO" id="GO:0009252">
    <property type="term" value="P:peptidoglycan biosynthetic process"/>
    <property type="evidence" value="ECO:0007669"/>
    <property type="project" value="TreeGrafter"/>
</dbReference>
<gene>
    <name evidence="8" type="primary">alr</name>
    <name evidence="8" type="ORF">CJ216_01060</name>
</gene>
<dbReference type="Gene3D" id="2.40.37.10">
    <property type="entry name" value="Lyase, Ornithine Decarboxylase, Chain A, domain 1"/>
    <property type="match status" value="1"/>
</dbReference>
<organism evidence="8 9">
    <name type="scientific">Gardnerella greenwoodii</name>
    <dbReference type="NCBI Taxonomy" id="2914925"/>
    <lineage>
        <taxon>Bacteria</taxon>
        <taxon>Bacillati</taxon>
        <taxon>Actinomycetota</taxon>
        <taxon>Actinomycetes</taxon>
        <taxon>Bifidobacteriales</taxon>
        <taxon>Bifidobacteriaceae</taxon>
        <taxon>Gardnerella</taxon>
    </lineage>
</organism>
<dbReference type="HAMAP" id="MF_01201">
    <property type="entry name" value="Ala_racemase"/>
    <property type="match status" value="1"/>
</dbReference>
<dbReference type="AlphaFoldDB" id="A0A2N6RXD9"/>
<evidence type="ECO:0000256" key="1">
    <source>
        <dbReference type="ARBA" id="ARBA00001933"/>
    </source>
</evidence>
<dbReference type="CDD" id="cd00430">
    <property type="entry name" value="PLPDE_III_AR"/>
    <property type="match status" value="1"/>
</dbReference>
<keyword evidence="2 4" id="KW-0663">Pyridoxal phosphate</keyword>
<feature type="active site" description="Proton acceptor; specific for D-alanine" evidence="4">
    <location>
        <position position="70"/>
    </location>
</feature>
<dbReference type="GeneID" id="98326448"/>
<dbReference type="Pfam" id="PF00842">
    <property type="entry name" value="Ala_racemase_C"/>
    <property type="match status" value="1"/>
</dbReference>
<evidence type="ECO:0000256" key="3">
    <source>
        <dbReference type="ARBA" id="ARBA00023235"/>
    </source>
</evidence>
<dbReference type="GO" id="GO:0030170">
    <property type="term" value="F:pyridoxal phosphate binding"/>
    <property type="evidence" value="ECO:0007669"/>
    <property type="project" value="UniProtKB-UniRule"/>
</dbReference>
<accession>A0A2N6RXD9</accession>
<comment type="caution">
    <text evidence="8">The sequence shown here is derived from an EMBL/GenBank/DDBJ whole genome shotgun (WGS) entry which is preliminary data.</text>
</comment>
<comment type="function">
    <text evidence="4">Catalyzes the interconversion of L-alanine and D-alanine. May also act on other amino acids.</text>
</comment>
<evidence type="ECO:0000256" key="5">
    <source>
        <dbReference type="PIRSR" id="PIRSR600821-50"/>
    </source>
</evidence>
<dbReference type="UniPathway" id="UPA00042">
    <property type="reaction ID" value="UER00497"/>
</dbReference>
<feature type="active site" description="Proton acceptor; specific for L-alanine" evidence="4">
    <location>
        <position position="310"/>
    </location>
</feature>
<dbReference type="InterPro" id="IPR000821">
    <property type="entry name" value="Ala_racemase"/>
</dbReference>
<dbReference type="NCBIfam" id="TIGR00492">
    <property type="entry name" value="alr"/>
    <property type="match status" value="1"/>
</dbReference>
<dbReference type="PANTHER" id="PTHR30511:SF0">
    <property type="entry name" value="ALANINE RACEMASE, CATABOLIC-RELATED"/>
    <property type="match status" value="1"/>
</dbReference>
<dbReference type="RefSeq" id="WP_102694615.1">
    <property type="nucleotide sequence ID" value="NZ_JAKNCL010000002.1"/>
</dbReference>
<dbReference type="InterPro" id="IPR001608">
    <property type="entry name" value="Ala_racemase_N"/>
</dbReference>
<evidence type="ECO:0000313" key="8">
    <source>
        <dbReference type="EMBL" id="PMC42732.1"/>
    </source>
</evidence>
<dbReference type="GO" id="GO:0030632">
    <property type="term" value="P:D-alanine biosynthetic process"/>
    <property type="evidence" value="ECO:0007669"/>
    <property type="project" value="UniProtKB-UniRule"/>
</dbReference>
<evidence type="ECO:0000256" key="2">
    <source>
        <dbReference type="ARBA" id="ARBA00022898"/>
    </source>
</evidence>
<proteinExistence type="inferred from homology"/>
<dbReference type="InterPro" id="IPR029066">
    <property type="entry name" value="PLP-binding_barrel"/>
</dbReference>
<dbReference type="Gene3D" id="3.20.20.10">
    <property type="entry name" value="Alanine racemase"/>
    <property type="match status" value="1"/>
</dbReference>
<dbReference type="InterPro" id="IPR020622">
    <property type="entry name" value="Ala_racemase_pyridoxalP-BS"/>
</dbReference>
<comment type="similarity">
    <text evidence="4">Belongs to the alanine racemase family.</text>
</comment>
<feature type="modified residue" description="N6-(pyridoxal phosphate)lysine" evidence="4 5">
    <location>
        <position position="70"/>
    </location>
</feature>
<dbReference type="SUPFAM" id="SSF51419">
    <property type="entry name" value="PLP-binding barrel"/>
    <property type="match status" value="1"/>
</dbReference>
<dbReference type="InterPro" id="IPR009006">
    <property type="entry name" value="Ala_racemase/Decarboxylase_C"/>
</dbReference>
<evidence type="ECO:0000313" key="9">
    <source>
        <dbReference type="Proteomes" id="UP000235771"/>
    </source>
</evidence>
<dbReference type="EMBL" id="PNGV01000001">
    <property type="protein sequence ID" value="PMC42732.1"/>
    <property type="molecule type" value="Genomic_DNA"/>
</dbReference>
<dbReference type="Pfam" id="PF01168">
    <property type="entry name" value="Ala_racemase_N"/>
    <property type="match status" value="1"/>
</dbReference>
<comment type="pathway">
    <text evidence="4">Amino-acid biosynthesis; D-alanine biosynthesis; D-alanine from L-alanine: step 1/1.</text>
</comment>
<dbReference type="InterPro" id="IPR011079">
    <property type="entry name" value="Ala_racemase_C"/>
</dbReference>
<dbReference type="PROSITE" id="PS00395">
    <property type="entry name" value="ALANINE_RACEMASE"/>
    <property type="match status" value="1"/>
</dbReference>